<proteinExistence type="predicted"/>
<name>A0AC34R7J9_9BILA</name>
<organism evidence="1 2">
    <name type="scientific">Panagrolaimus sp. JU765</name>
    <dbReference type="NCBI Taxonomy" id="591449"/>
    <lineage>
        <taxon>Eukaryota</taxon>
        <taxon>Metazoa</taxon>
        <taxon>Ecdysozoa</taxon>
        <taxon>Nematoda</taxon>
        <taxon>Chromadorea</taxon>
        <taxon>Rhabditida</taxon>
        <taxon>Tylenchina</taxon>
        <taxon>Panagrolaimomorpha</taxon>
        <taxon>Panagrolaimoidea</taxon>
        <taxon>Panagrolaimidae</taxon>
        <taxon>Panagrolaimus</taxon>
    </lineage>
</organism>
<evidence type="ECO:0000313" key="1">
    <source>
        <dbReference type="Proteomes" id="UP000887576"/>
    </source>
</evidence>
<evidence type="ECO:0000313" key="2">
    <source>
        <dbReference type="WBParaSite" id="JU765_v2.g4143.t1"/>
    </source>
</evidence>
<reference evidence="2" key="1">
    <citation type="submission" date="2022-11" db="UniProtKB">
        <authorList>
            <consortium name="WormBaseParasite"/>
        </authorList>
    </citation>
    <scope>IDENTIFICATION</scope>
</reference>
<accession>A0AC34R7J9</accession>
<protein>
    <submittedName>
        <fullName evidence="2">Uncharacterized protein</fullName>
    </submittedName>
</protein>
<dbReference type="Proteomes" id="UP000887576">
    <property type="component" value="Unplaced"/>
</dbReference>
<sequence>MASSYNDGPTFPPQPSSMTAFMYPNSSVPSSSNNFHYSGNNVPSNATFKHPGNIMPSTSCYPQPGMNNNVQNGAYRRMPSQQHGNLNNQQFNQQPGPSTSIAFNYPAQSNHNYSYPTQYSAPRSGIGYGPRPPVEPGPGPPSIEANGGFLHPGSVLPSTSKQTSEDDCITRLIFETSSHPDYNKKELADNVFDILCDFRFEYEARTSLLNPNIDRFRPDELANIDSIKAEIIPKNHQASNNMASNLQQMPMMRPPAYGQPSRVPQNVFQQRTMNPPVPMQSPQYRPMLKSEMMSPSYGPMPVGPPVRMSAMSPQEQSEMKRNMMEMQKNSVQIQRQNSGNIKQEVMSPDIIERPVDALPVQPKSFEKFQRQPSGQFMMNSPQSNGIFSPPQPQGHPMSRHPSMGQSSPAQMIGSSPRTLTPGVNQPECPNLMAALNTRTFPNGSMSQFNSSNPMQNIEDRRQSCNSPASQASGDSIGGKRKRVPDEDGKEPASKRPKLNVKGDHYRNVVNFLRENVDLSSLPLLRFLLSFSESTDRQSKRVVDFKDDEPRTMVVLKPRVFCERWKEQCGIPTTEKTTRDTPTYTKMETDLQKTTANMKLGDYPLLTFGGSREFQFLKGFKESEMLRENKSNLYLENGKLVEKPCVPNVFSHPSSNIPQQQQSQQQFVPQQRIISSAPTSFMSIPRISGFHCPDNSDFEKKIRSFVLSNCLYSNLALPYNIVFYNFLPKVYHFFKSFIRKFQISALFEDKLLYFGQIYLSFKSQKCNLDWNGKISNKYSV</sequence>
<dbReference type="WBParaSite" id="JU765_v2.g4143.t1">
    <property type="protein sequence ID" value="JU765_v2.g4143.t1"/>
    <property type="gene ID" value="JU765_v2.g4143"/>
</dbReference>